<dbReference type="AlphaFoldDB" id="A0A1Y3PTY8"/>
<evidence type="ECO:0000313" key="2">
    <source>
        <dbReference type="EMBL" id="OUM90810.1"/>
    </source>
</evidence>
<evidence type="ECO:0000259" key="1">
    <source>
        <dbReference type="Pfam" id="PF10057"/>
    </source>
</evidence>
<dbReference type="Proteomes" id="UP000196475">
    <property type="component" value="Unassembled WGS sequence"/>
</dbReference>
<feature type="domain" description="Na+-translocating membrane potential-generating system MpsC" evidence="1">
    <location>
        <begin position="15"/>
        <end position="124"/>
    </location>
</feature>
<proteinExistence type="predicted"/>
<dbReference type="InterPro" id="IPR018745">
    <property type="entry name" value="MpsC"/>
</dbReference>
<protein>
    <recommendedName>
        <fullName evidence="1">Na+-translocating membrane potential-generating system MpsC domain-containing protein</fullName>
    </recommendedName>
</protein>
<name>A0A1Y3PTY8_9BACI</name>
<comment type="caution">
    <text evidence="2">The sequence shown here is derived from an EMBL/GenBank/DDBJ whole genome shotgun (WGS) entry which is preliminary data.</text>
</comment>
<accession>A0A1Y3PTY8</accession>
<organism evidence="2 3">
    <name type="scientific">Bacillus thermozeamaize</name>
    <dbReference type="NCBI Taxonomy" id="230954"/>
    <lineage>
        <taxon>Bacteria</taxon>
        <taxon>Bacillati</taxon>
        <taxon>Bacillota</taxon>
        <taxon>Bacilli</taxon>
        <taxon>Bacillales</taxon>
        <taxon>Bacillaceae</taxon>
        <taxon>Bacillus</taxon>
    </lineage>
</organism>
<evidence type="ECO:0000313" key="3">
    <source>
        <dbReference type="Proteomes" id="UP000196475"/>
    </source>
</evidence>
<reference evidence="3" key="1">
    <citation type="submission" date="2016-06" db="EMBL/GenBank/DDBJ databases">
        <authorList>
            <person name="Nascimento L."/>
            <person name="Pereira R.V."/>
            <person name="Martins L.F."/>
            <person name="Quaggio R.B."/>
            <person name="Silva A.M."/>
            <person name="Setubal J.C."/>
        </authorList>
    </citation>
    <scope>NUCLEOTIDE SEQUENCE [LARGE SCALE GENOMIC DNA]</scope>
</reference>
<dbReference type="Pfam" id="PF10057">
    <property type="entry name" value="MpsC"/>
    <property type="match status" value="1"/>
</dbReference>
<gene>
    <name evidence="2" type="ORF">BAA01_07485</name>
</gene>
<sequence length="133" mass="14944">MRGGKCLKELALRRTKGSVEAEISKALTQWEKDYLGRGSVSVKTDILRDMIIVTLRGVLTPAEYSLCESKEGLLTIKRTRSDLVESGVETLKNMIFDITGEEVITFHTDLSTRTGERVMVFRLANNLEKMFSA</sequence>
<dbReference type="EMBL" id="LZRT01000010">
    <property type="protein sequence ID" value="OUM90810.1"/>
    <property type="molecule type" value="Genomic_DNA"/>
</dbReference>